<dbReference type="PANTHER" id="PTHR45749">
    <property type="match status" value="1"/>
</dbReference>
<dbReference type="AlphaFoldDB" id="A0AAV7JIJ4"/>
<accession>A0AAV7JIJ4</accession>
<keyword evidence="2" id="KW-1185">Reference proteome</keyword>
<reference evidence="1 2" key="1">
    <citation type="journal article" date="2023" name="BMC Biol.">
        <title>The compact genome of the sponge Oopsacas minuta (Hexactinellida) is lacking key metazoan core genes.</title>
        <authorList>
            <person name="Santini S."/>
            <person name="Schenkelaars Q."/>
            <person name="Jourda C."/>
            <person name="Duchesne M."/>
            <person name="Belahbib H."/>
            <person name="Rocher C."/>
            <person name="Selva M."/>
            <person name="Riesgo A."/>
            <person name="Vervoort M."/>
            <person name="Leys S.P."/>
            <person name="Kodjabachian L."/>
            <person name="Le Bivic A."/>
            <person name="Borchiellini C."/>
            <person name="Claverie J.M."/>
            <person name="Renard E."/>
        </authorList>
    </citation>
    <scope>NUCLEOTIDE SEQUENCE [LARGE SCALE GENOMIC DNA]</scope>
    <source>
        <strain evidence="1">SPO-2</strain>
    </source>
</reference>
<proteinExistence type="predicted"/>
<dbReference type="EMBL" id="JAKMXF010000327">
    <property type="protein sequence ID" value="KAI6648705.1"/>
    <property type="molecule type" value="Genomic_DNA"/>
</dbReference>
<sequence>MLSSSHSQQKKDNRKCPLKIISNLKFLTGQGLPLRGDYDTDSNFMQLMKLRARDDPRLAEWLEKKTNKYVSHDIQNELLKVVALSVLQGISHSIQESTFYSIMNKENASYPTSTYVSSKEMVRDC</sequence>
<evidence type="ECO:0000313" key="1">
    <source>
        <dbReference type="EMBL" id="KAI6648705.1"/>
    </source>
</evidence>
<name>A0AAV7JIJ4_9METZ</name>
<dbReference type="PANTHER" id="PTHR45749:SF21">
    <property type="entry name" value="DUF4371 DOMAIN-CONTAINING PROTEIN"/>
    <property type="match status" value="1"/>
</dbReference>
<evidence type="ECO:0000313" key="2">
    <source>
        <dbReference type="Proteomes" id="UP001165289"/>
    </source>
</evidence>
<dbReference type="Proteomes" id="UP001165289">
    <property type="component" value="Unassembled WGS sequence"/>
</dbReference>
<organism evidence="1 2">
    <name type="scientific">Oopsacas minuta</name>
    <dbReference type="NCBI Taxonomy" id="111878"/>
    <lineage>
        <taxon>Eukaryota</taxon>
        <taxon>Metazoa</taxon>
        <taxon>Porifera</taxon>
        <taxon>Hexactinellida</taxon>
        <taxon>Hexasterophora</taxon>
        <taxon>Lyssacinosida</taxon>
        <taxon>Leucopsacidae</taxon>
        <taxon>Oopsacas</taxon>
    </lineage>
</organism>
<protein>
    <submittedName>
        <fullName evidence="1">Zinc finger MYM-type protein 1-like</fullName>
    </submittedName>
</protein>
<gene>
    <name evidence="1" type="ORF">LOD99_7931</name>
</gene>
<comment type="caution">
    <text evidence="1">The sequence shown here is derived from an EMBL/GenBank/DDBJ whole genome shotgun (WGS) entry which is preliminary data.</text>
</comment>